<reference evidence="1 2" key="1">
    <citation type="submission" date="2021-07" db="EMBL/GenBank/DDBJ databases">
        <authorList>
            <person name="Palmer J.M."/>
        </authorList>
    </citation>
    <scope>NUCLEOTIDE SEQUENCE [LARGE SCALE GENOMIC DNA]</scope>
    <source>
        <strain evidence="1 2">AT_MEX2019</strain>
        <tissue evidence="1">Muscle</tissue>
    </source>
</reference>
<sequence>MEADEELERMMMSLSPSKLIHQDVGEEKNLKRVTQPIHPQVQQGSEVVGVSMAK</sequence>
<organism evidence="1 2">
    <name type="scientific">Ataeniobius toweri</name>
    <dbReference type="NCBI Taxonomy" id="208326"/>
    <lineage>
        <taxon>Eukaryota</taxon>
        <taxon>Metazoa</taxon>
        <taxon>Chordata</taxon>
        <taxon>Craniata</taxon>
        <taxon>Vertebrata</taxon>
        <taxon>Euteleostomi</taxon>
        <taxon>Actinopterygii</taxon>
        <taxon>Neopterygii</taxon>
        <taxon>Teleostei</taxon>
        <taxon>Neoteleostei</taxon>
        <taxon>Acanthomorphata</taxon>
        <taxon>Ovalentaria</taxon>
        <taxon>Atherinomorphae</taxon>
        <taxon>Cyprinodontiformes</taxon>
        <taxon>Goodeidae</taxon>
        <taxon>Ataeniobius</taxon>
    </lineage>
</organism>
<evidence type="ECO:0000313" key="2">
    <source>
        <dbReference type="Proteomes" id="UP001345963"/>
    </source>
</evidence>
<comment type="caution">
    <text evidence="1">The sequence shown here is derived from an EMBL/GenBank/DDBJ whole genome shotgun (WGS) entry which is preliminary data.</text>
</comment>
<keyword evidence="2" id="KW-1185">Reference proteome</keyword>
<proteinExistence type="predicted"/>
<name>A0ABU7A9J9_9TELE</name>
<accession>A0ABU7A9J9</accession>
<protein>
    <submittedName>
        <fullName evidence="1">Uncharacterized protein</fullName>
    </submittedName>
</protein>
<feature type="non-terminal residue" evidence="1">
    <location>
        <position position="54"/>
    </location>
</feature>
<dbReference type="Proteomes" id="UP001345963">
    <property type="component" value="Unassembled WGS sequence"/>
</dbReference>
<evidence type="ECO:0000313" key="1">
    <source>
        <dbReference type="EMBL" id="MED6234511.1"/>
    </source>
</evidence>
<dbReference type="EMBL" id="JAHUTI010009449">
    <property type="protein sequence ID" value="MED6234511.1"/>
    <property type="molecule type" value="Genomic_DNA"/>
</dbReference>
<gene>
    <name evidence="1" type="ORF">ATANTOWER_032320</name>
</gene>